<organism evidence="2 3">
    <name type="scientific">Nezara viridula</name>
    <name type="common">Southern green stink bug</name>
    <name type="synonym">Cimex viridulus</name>
    <dbReference type="NCBI Taxonomy" id="85310"/>
    <lineage>
        <taxon>Eukaryota</taxon>
        <taxon>Metazoa</taxon>
        <taxon>Ecdysozoa</taxon>
        <taxon>Arthropoda</taxon>
        <taxon>Hexapoda</taxon>
        <taxon>Insecta</taxon>
        <taxon>Pterygota</taxon>
        <taxon>Neoptera</taxon>
        <taxon>Paraneoptera</taxon>
        <taxon>Hemiptera</taxon>
        <taxon>Heteroptera</taxon>
        <taxon>Panheteroptera</taxon>
        <taxon>Pentatomomorpha</taxon>
        <taxon>Pentatomoidea</taxon>
        <taxon>Pentatomidae</taxon>
        <taxon>Pentatominae</taxon>
        <taxon>Nezara</taxon>
    </lineage>
</organism>
<dbReference type="EMBL" id="OV725077">
    <property type="protein sequence ID" value="CAH1388514.1"/>
    <property type="molecule type" value="Genomic_DNA"/>
</dbReference>
<keyword evidence="3" id="KW-1185">Reference proteome</keyword>
<reference evidence="2" key="1">
    <citation type="submission" date="2022-01" db="EMBL/GenBank/DDBJ databases">
        <authorList>
            <person name="King R."/>
        </authorList>
    </citation>
    <scope>NUCLEOTIDE SEQUENCE</scope>
</reference>
<dbReference type="Proteomes" id="UP001152798">
    <property type="component" value="Chromosome 1"/>
</dbReference>
<feature type="region of interest" description="Disordered" evidence="1">
    <location>
        <begin position="227"/>
        <end position="251"/>
    </location>
</feature>
<evidence type="ECO:0000313" key="2">
    <source>
        <dbReference type="EMBL" id="CAH1388514.1"/>
    </source>
</evidence>
<dbReference type="OrthoDB" id="6600486at2759"/>
<protein>
    <submittedName>
        <fullName evidence="2">Uncharacterized protein</fullName>
    </submittedName>
</protein>
<feature type="compositionally biased region" description="Low complexity" evidence="1">
    <location>
        <begin position="227"/>
        <end position="236"/>
    </location>
</feature>
<dbReference type="AlphaFoldDB" id="A0A9P0GUM2"/>
<evidence type="ECO:0000256" key="1">
    <source>
        <dbReference type="SAM" id="MobiDB-lite"/>
    </source>
</evidence>
<sequence length="251" mass="28973">MTALQPPSKDHLVRLVALILARPWTAFRLKVHSSQAAILVLAGGVSSISVPTGKETPITPAKVTPRPTYRPPTAHPAPVVEYTLDNPEPEPLDPSWAFVPVKYLNVPMTIRNPYPYLHKENVDVVDQAGPIYEYNFGAKVLKEKYKPRYYQPKFAQTYKVPTKGAYPKKAVSDMKHYYYQKQAVQQLQQEPQQQVQQATQQQIQDVQQQQVQQQQVDQQQYQQQQEYQQQAQQQEYQHQHQEPQLDQAQSQ</sequence>
<evidence type="ECO:0000313" key="3">
    <source>
        <dbReference type="Proteomes" id="UP001152798"/>
    </source>
</evidence>
<proteinExistence type="predicted"/>
<name>A0A9P0GUM2_NEZVI</name>
<gene>
    <name evidence="2" type="ORF">NEZAVI_LOCUS124</name>
</gene>
<accession>A0A9P0GUM2</accession>